<evidence type="ECO:0000256" key="2">
    <source>
        <dbReference type="ARBA" id="ARBA00022723"/>
    </source>
</evidence>
<dbReference type="PROSITE" id="PS50043">
    <property type="entry name" value="HTH_LUXR_2"/>
    <property type="match status" value="1"/>
</dbReference>
<keyword evidence="11" id="KW-1185">Reference proteome</keyword>
<dbReference type="Pfam" id="PF00196">
    <property type="entry name" value="GerE"/>
    <property type="match status" value="1"/>
</dbReference>
<dbReference type="GO" id="GO:0051539">
    <property type="term" value="F:4 iron, 4 sulfur cluster binding"/>
    <property type="evidence" value="ECO:0007669"/>
    <property type="project" value="UniProtKB-KW"/>
</dbReference>
<dbReference type="PANTHER" id="PTHR44688">
    <property type="entry name" value="DNA-BINDING TRANSCRIPTIONAL ACTIVATOR DEVR_DOSR"/>
    <property type="match status" value="1"/>
</dbReference>
<gene>
    <name evidence="10" type="ordered locus">TOL2_C10560</name>
</gene>
<dbReference type="InterPro" id="IPR007202">
    <property type="entry name" value="4Fe-4S_dom"/>
</dbReference>
<evidence type="ECO:0000256" key="1">
    <source>
        <dbReference type="ARBA" id="ARBA00022485"/>
    </source>
</evidence>
<accession>K0NE21</accession>
<keyword evidence="5" id="KW-0805">Transcription regulation</keyword>
<evidence type="ECO:0000256" key="5">
    <source>
        <dbReference type="ARBA" id="ARBA00023015"/>
    </source>
</evidence>
<keyword evidence="7" id="KW-0804">Transcription</keyword>
<keyword evidence="1" id="KW-0004">4Fe-4S</keyword>
<dbReference type="SUPFAM" id="SSF46894">
    <property type="entry name" value="C-terminal effector domain of the bipartite response regulators"/>
    <property type="match status" value="1"/>
</dbReference>
<evidence type="ECO:0000313" key="10">
    <source>
        <dbReference type="EMBL" id="CCK79221.1"/>
    </source>
</evidence>
<evidence type="ECO:0000256" key="4">
    <source>
        <dbReference type="ARBA" id="ARBA00023014"/>
    </source>
</evidence>
<proteinExistence type="predicted"/>
<dbReference type="Gene3D" id="1.10.15.40">
    <property type="entry name" value="Electron transport complex subunit B, putative Fe-S cluster"/>
    <property type="match status" value="1"/>
</dbReference>
<dbReference type="PROSITE" id="PS51656">
    <property type="entry name" value="4FE4S"/>
    <property type="match status" value="1"/>
</dbReference>
<sequence length="288" mass="32330">MQRIGFNHFYTCMDGPMAKPGSSRGSCVTAIIHFEKDISFLFPYINAVADEAELHENPNLVRFVFDKVYCVVYPERCIASPLDDREHATAFREKLMEFLNGILDKKNDIIPKFKVFQKIAVTDILKLLPKTNCGKCGLKSCMAFAAMVSKQRVQPSKCPYVGLPINEQVTYPVRDNDGNLVSSVTLNIDTSNQSNKIHETNKIHEKNVPMPALNRKDHPANLSLPSALTQRELEVLSGIGLGQTNREISQQLHISPHTVKSHVVNIFNKLGVSHRTQAVVWAARHQII</sequence>
<evidence type="ECO:0000259" key="8">
    <source>
        <dbReference type="PROSITE" id="PS50043"/>
    </source>
</evidence>
<dbReference type="InterPro" id="IPR000792">
    <property type="entry name" value="Tscrpt_reg_LuxR_C"/>
</dbReference>
<evidence type="ECO:0000256" key="7">
    <source>
        <dbReference type="ARBA" id="ARBA00023163"/>
    </source>
</evidence>
<dbReference type="PRINTS" id="PR00038">
    <property type="entry name" value="HTHLUXR"/>
</dbReference>
<keyword evidence="4" id="KW-0411">Iron-sulfur</keyword>
<dbReference type="GO" id="GO:0003677">
    <property type="term" value="F:DNA binding"/>
    <property type="evidence" value="ECO:0007669"/>
    <property type="project" value="UniProtKB-KW"/>
</dbReference>
<evidence type="ECO:0000313" key="11">
    <source>
        <dbReference type="Proteomes" id="UP000007347"/>
    </source>
</evidence>
<dbReference type="AlphaFoldDB" id="K0NE21"/>
<feature type="domain" description="4Fe-4S" evidence="9">
    <location>
        <begin position="117"/>
        <end position="175"/>
    </location>
</feature>
<dbReference type="CDD" id="cd06170">
    <property type="entry name" value="LuxR_C_like"/>
    <property type="match status" value="1"/>
</dbReference>
<dbReference type="PANTHER" id="PTHR44688:SF16">
    <property type="entry name" value="DNA-BINDING TRANSCRIPTIONAL ACTIVATOR DEVR_DOSR"/>
    <property type="match status" value="1"/>
</dbReference>
<dbReference type="EMBL" id="FO203503">
    <property type="protein sequence ID" value="CCK79221.1"/>
    <property type="molecule type" value="Genomic_DNA"/>
</dbReference>
<name>K0NE21_DESTT</name>
<keyword evidence="3" id="KW-0408">Iron</keyword>
<dbReference type="InterPro" id="IPR016032">
    <property type="entry name" value="Sig_transdc_resp-reg_C-effctor"/>
</dbReference>
<dbReference type="HOGENOM" id="CLU_968824_0_0_7"/>
<evidence type="ECO:0000256" key="3">
    <source>
        <dbReference type="ARBA" id="ARBA00023004"/>
    </source>
</evidence>
<dbReference type="Pfam" id="PF04060">
    <property type="entry name" value="FeS"/>
    <property type="match status" value="1"/>
</dbReference>
<keyword evidence="6" id="KW-0238">DNA-binding</keyword>
<dbReference type="GO" id="GO:0046872">
    <property type="term" value="F:metal ion binding"/>
    <property type="evidence" value="ECO:0007669"/>
    <property type="project" value="UniProtKB-KW"/>
</dbReference>
<evidence type="ECO:0000259" key="9">
    <source>
        <dbReference type="PROSITE" id="PS51656"/>
    </source>
</evidence>
<keyword evidence="2" id="KW-0479">Metal-binding</keyword>
<reference evidence="10 11" key="1">
    <citation type="journal article" date="2013" name="Environ. Microbiol.">
        <title>Complete genome, catabolic sub-proteomes and key-metabolites of Desulfobacula toluolica Tol2, a marine, aromatic compound-degrading, sulfate-reducing bacterium.</title>
        <authorList>
            <person name="Wohlbrand L."/>
            <person name="Jacob J.H."/>
            <person name="Kube M."/>
            <person name="Mussmann M."/>
            <person name="Jarling R."/>
            <person name="Beck A."/>
            <person name="Amann R."/>
            <person name="Wilkes H."/>
            <person name="Reinhardt R."/>
            <person name="Rabus R."/>
        </authorList>
    </citation>
    <scope>NUCLEOTIDE SEQUENCE [LARGE SCALE GENOMIC DNA]</scope>
    <source>
        <strain evidence="11">DSM 7467 / Tol2</strain>
    </source>
</reference>
<feature type="domain" description="HTH luxR-type" evidence="8">
    <location>
        <begin position="221"/>
        <end position="286"/>
    </location>
</feature>
<dbReference type="Proteomes" id="UP000007347">
    <property type="component" value="Chromosome"/>
</dbReference>
<dbReference type="Gene3D" id="1.10.10.10">
    <property type="entry name" value="Winged helix-like DNA-binding domain superfamily/Winged helix DNA-binding domain"/>
    <property type="match status" value="1"/>
</dbReference>
<dbReference type="GO" id="GO:0006355">
    <property type="term" value="P:regulation of DNA-templated transcription"/>
    <property type="evidence" value="ECO:0007669"/>
    <property type="project" value="InterPro"/>
</dbReference>
<protein>
    <submittedName>
        <fullName evidence="10">Transcriptional regulator, LuxR family</fullName>
    </submittedName>
</protein>
<dbReference type="PROSITE" id="PS00622">
    <property type="entry name" value="HTH_LUXR_1"/>
    <property type="match status" value="1"/>
</dbReference>
<dbReference type="KEGG" id="dto:TOL2_C10560"/>
<organism evidence="10 11">
    <name type="scientific">Desulfobacula toluolica (strain DSM 7467 / Tol2)</name>
    <dbReference type="NCBI Taxonomy" id="651182"/>
    <lineage>
        <taxon>Bacteria</taxon>
        <taxon>Pseudomonadati</taxon>
        <taxon>Thermodesulfobacteriota</taxon>
        <taxon>Desulfobacteria</taxon>
        <taxon>Desulfobacterales</taxon>
        <taxon>Desulfobacteraceae</taxon>
        <taxon>Desulfobacula</taxon>
    </lineage>
</organism>
<evidence type="ECO:0000256" key="6">
    <source>
        <dbReference type="ARBA" id="ARBA00023125"/>
    </source>
</evidence>
<dbReference type="InterPro" id="IPR036388">
    <property type="entry name" value="WH-like_DNA-bd_sf"/>
</dbReference>
<dbReference type="STRING" id="651182.TOL2_C10560"/>
<dbReference type="SMART" id="SM00421">
    <property type="entry name" value="HTH_LUXR"/>
    <property type="match status" value="1"/>
</dbReference>